<dbReference type="SUPFAM" id="SSF55961">
    <property type="entry name" value="Bet v1-like"/>
    <property type="match status" value="1"/>
</dbReference>
<evidence type="ECO:0000259" key="2">
    <source>
        <dbReference type="Pfam" id="PF08327"/>
    </source>
</evidence>
<reference evidence="3 4" key="1">
    <citation type="submission" date="2023-08" db="EMBL/GenBank/DDBJ databases">
        <title>Rhodoferax potami sp. nov. and Rhodoferax mekongensis sp. nov., isolated from the Mekong River in Thailand.</title>
        <authorList>
            <person name="Kitikhun S."/>
            <person name="Charoenyingcharoen P."/>
            <person name="Siriarchawattana P."/>
            <person name="Likhitrattanapisal S."/>
            <person name="Nilsakha T."/>
            <person name="Chanpet A."/>
            <person name="Rattanawaree P."/>
            <person name="Ingsriswang S."/>
        </authorList>
    </citation>
    <scope>NUCLEOTIDE SEQUENCE [LARGE SCALE GENOMIC DNA]</scope>
    <source>
        <strain evidence="3 4">TBRC 17660</strain>
    </source>
</reference>
<proteinExistence type="inferred from homology"/>
<feature type="domain" description="Activator of Hsp90 ATPase homologue 1/2-like C-terminal" evidence="2">
    <location>
        <begin position="16"/>
        <end position="140"/>
    </location>
</feature>
<dbReference type="InterPro" id="IPR023393">
    <property type="entry name" value="START-like_dom_sf"/>
</dbReference>
<dbReference type="RefSeq" id="WP_313875488.1">
    <property type="nucleotide sequence ID" value="NZ_JAVBIK010000001.1"/>
</dbReference>
<dbReference type="Gene3D" id="3.30.530.20">
    <property type="match status" value="1"/>
</dbReference>
<comment type="similarity">
    <text evidence="1">Belongs to the AHA1 family.</text>
</comment>
<gene>
    <name evidence="3" type="ORF">RAE19_14125</name>
</gene>
<organism evidence="3 4">
    <name type="scientific">Rhodoferax potami</name>
    <dbReference type="NCBI Taxonomy" id="3068338"/>
    <lineage>
        <taxon>Bacteria</taxon>
        <taxon>Pseudomonadati</taxon>
        <taxon>Pseudomonadota</taxon>
        <taxon>Betaproteobacteria</taxon>
        <taxon>Burkholderiales</taxon>
        <taxon>Comamonadaceae</taxon>
        <taxon>Rhodoferax</taxon>
    </lineage>
</organism>
<dbReference type="EMBL" id="JAVBIK010000001">
    <property type="protein sequence ID" value="MDT7519832.1"/>
    <property type="molecule type" value="Genomic_DNA"/>
</dbReference>
<evidence type="ECO:0000313" key="4">
    <source>
        <dbReference type="Proteomes" id="UP001321700"/>
    </source>
</evidence>
<comment type="caution">
    <text evidence="3">The sequence shown here is derived from an EMBL/GenBank/DDBJ whole genome shotgun (WGS) entry which is preliminary data.</text>
</comment>
<accession>A0ABU3KQY8</accession>
<protein>
    <submittedName>
        <fullName evidence="3">SRPBCC domain-containing protein</fullName>
    </submittedName>
</protein>
<evidence type="ECO:0000256" key="1">
    <source>
        <dbReference type="ARBA" id="ARBA00006817"/>
    </source>
</evidence>
<evidence type="ECO:0000313" key="3">
    <source>
        <dbReference type="EMBL" id="MDT7519832.1"/>
    </source>
</evidence>
<keyword evidence="4" id="KW-1185">Reference proteome</keyword>
<sequence>MNNDRTLSTQRVLPFAAETIYGAFATPEVLASWWGPDGFSNTFDVFEFRVGGRWLFTMQGPDGRSYANTSFFANLEPGRSIVIRHDCQPFFTLTVSLSPVVGGTLLHWNQEFDDSKTANAVQAVVGNANEQNLDRLTKALTVNASAA</sequence>
<dbReference type="Pfam" id="PF08327">
    <property type="entry name" value="AHSA1"/>
    <property type="match status" value="1"/>
</dbReference>
<dbReference type="Proteomes" id="UP001321700">
    <property type="component" value="Unassembled WGS sequence"/>
</dbReference>
<name>A0ABU3KQY8_9BURK</name>
<dbReference type="InterPro" id="IPR013538">
    <property type="entry name" value="ASHA1/2-like_C"/>
</dbReference>